<organism evidence="1 2">
    <name type="scientific">Lates japonicus</name>
    <name type="common">Japanese lates</name>
    <dbReference type="NCBI Taxonomy" id="270547"/>
    <lineage>
        <taxon>Eukaryota</taxon>
        <taxon>Metazoa</taxon>
        <taxon>Chordata</taxon>
        <taxon>Craniata</taxon>
        <taxon>Vertebrata</taxon>
        <taxon>Euteleostomi</taxon>
        <taxon>Actinopterygii</taxon>
        <taxon>Neopterygii</taxon>
        <taxon>Teleostei</taxon>
        <taxon>Neoteleostei</taxon>
        <taxon>Acanthomorphata</taxon>
        <taxon>Carangaria</taxon>
        <taxon>Carangaria incertae sedis</taxon>
        <taxon>Centropomidae</taxon>
        <taxon>Lates</taxon>
    </lineage>
</organism>
<name>A0AAD3N4A1_LATJO</name>
<keyword evidence="1" id="KW-0675">Receptor</keyword>
<accession>A0AAD3N4A1</accession>
<evidence type="ECO:0000313" key="1">
    <source>
        <dbReference type="EMBL" id="GLD65606.1"/>
    </source>
</evidence>
<keyword evidence="2" id="KW-1185">Reference proteome</keyword>
<sequence>MAHQGGLFQFPIQLRAQEWMEGDDFNTEAVMNICDDLMADQRMDISSTMTDFMSPG</sequence>
<dbReference type="Proteomes" id="UP001279410">
    <property type="component" value="Unassembled WGS sequence"/>
</dbReference>
<dbReference type="AlphaFoldDB" id="A0AAD3N4A1"/>
<feature type="non-terminal residue" evidence="1">
    <location>
        <position position="56"/>
    </location>
</feature>
<protein>
    <submittedName>
        <fullName evidence="1">Aryl hydrocarbon receptor nuclear translocator-like protein 1 isoform X1</fullName>
    </submittedName>
</protein>
<proteinExistence type="predicted"/>
<dbReference type="EMBL" id="BRZM01000081">
    <property type="protein sequence ID" value="GLD65606.1"/>
    <property type="molecule type" value="Genomic_DNA"/>
</dbReference>
<comment type="caution">
    <text evidence="1">The sequence shown here is derived from an EMBL/GenBank/DDBJ whole genome shotgun (WGS) entry which is preliminary data.</text>
</comment>
<evidence type="ECO:0000313" key="2">
    <source>
        <dbReference type="Proteomes" id="UP001279410"/>
    </source>
</evidence>
<gene>
    <name evidence="1" type="ORF">AKAME5_001706000</name>
</gene>
<reference evidence="1" key="1">
    <citation type="submission" date="2022-08" db="EMBL/GenBank/DDBJ databases">
        <title>Genome sequencing of akame (Lates japonicus).</title>
        <authorList>
            <person name="Hashiguchi Y."/>
            <person name="Takahashi H."/>
        </authorList>
    </citation>
    <scope>NUCLEOTIDE SEQUENCE</scope>
    <source>
        <strain evidence="1">Kochi</strain>
    </source>
</reference>